<feature type="domain" description="Cellulose synthase operon C C-terminal" evidence="9">
    <location>
        <begin position="652"/>
        <end position="982"/>
    </location>
</feature>
<proteinExistence type="predicted"/>
<evidence type="ECO:0000256" key="8">
    <source>
        <dbReference type="SAM" id="SignalP"/>
    </source>
</evidence>
<dbReference type="RefSeq" id="WP_058512142.1">
    <property type="nucleotide sequence ID" value="NZ_LNYY01000021.1"/>
</dbReference>
<dbReference type="STRING" id="947033.Lste_3333"/>
<accession>A0A0W0ZDG6</accession>
<gene>
    <name evidence="10" type="primary">bcsC</name>
    <name evidence="10" type="ORF">Lste_3333</name>
</gene>
<dbReference type="Pfam" id="PF05420">
    <property type="entry name" value="BCSC_C"/>
    <property type="match status" value="1"/>
</dbReference>
<dbReference type="UniPathway" id="UPA00694"/>
<dbReference type="Proteomes" id="UP000054926">
    <property type="component" value="Unassembled WGS sequence"/>
</dbReference>
<feature type="repeat" description="TPR" evidence="7">
    <location>
        <begin position="233"/>
        <end position="266"/>
    </location>
</feature>
<protein>
    <submittedName>
        <fullName evidence="10">Cellulose synthase operon protein C</fullName>
    </submittedName>
</protein>
<dbReference type="PANTHER" id="PTHR12558:SF13">
    <property type="entry name" value="CELL DIVISION CYCLE PROTEIN 27 HOMOLOG"/>
    <property type="match status" value="1"/>
</dbReference>
<keyword evidence="4" id="KW-0677">Repeat</keyword>
<evidence type="ECO:0000256" key="1">
    <source>
        <dbReference type="ARBA" id="ARBA00003476"/>
    </source>
</evidence>
<dbReference type="NCBIfam" id="NF008520">
    <property type="entry name" value="PRK11447.1"/>
    <property type="match status" value="1"/>
</dbReference>
<evidence type="ECO:0000256" key="3">
    <source>
        <dbReference type="ARBA" id="ARBA00022729"/>
    </source>
</evidence>
<reference evidence="10 11" key="1">
    <citation type="submission" date="2015-11" db="EMBL/GenBank/DDBJ databases">
        <title>Genomic analysis of 38 Legionella species identifies large and diverse effector repertoires.</title>
        <authorList>
            <person name="Burstein D."/>
            <person name="Amaro F."/>
            <person name="Zusman T."/>
            <person name="Lifshitz Z."/>
            <person name="Cohen O."/>
            <person name="Gilbert J.A."/>
            <person name="Pupko T."/>
            <person name="Shuman H.A."/>
            <person name="Segal G."/>
        </authorList>
    </citation>
    <scope>NUCLEOTIDE SEQUENCE [LARGE SCALE GENOMIC DNA]</scope>
    <source>
        <strain evidence="10 11">IMVS3376</strain>
    </source>
</reference>
<evidence type="ECO:0000313" key="11">
    <source>
        <dbReference type="Proteomes" id="UP000054926"/>
    </source>
</evidence>
<feature type="signal peptide" evidence="8">
    <location>
        <begin position="1"/>
        <end position="20"/>
    </location>
</feature>
<dbReference type="InterPro" id="IPR008410">
    <property type="entry name" value="BCSC_C"/>
</dbReference>
<comment type="pathway">
    <text evidence="2">Glycan metabolism; bacterial cellulose biosynthesis.</text>
</comment>
<evidence type="ECO:0000313" key="10">
    <source>
        <dbReference type="EMBL" id="KTD67127.1"/>
    </source>
</evidence>
<sequence>MSRAIFGLLLLGFLALKASADNFDPKQLLLDQVIWGETYYRDDFVKNSLDRLQLIAPNDPDVLAARIKLAIRQKNLVLAKELLAELKQKAPNSDQYKQAAMSLFLTEPEAIQKLQQARIMAISGHLDAAKAQYDALFHGDFPSRELSSEYWRLVSYIPKQRQNAFNHLQVLYNFLNAHKIYSINSNQDNWTYGLKERLAGLWVASGDDAFRTGNMDLAQKRYQQSLLLDHANYYAWVGLAEVAFARKNFVEAEKAYKQALLVSPGKSSAVYGLVGIYKRQSLKKALDYLNSLPDDVKSKFSDARRSLESSLLQEQAAQFEKGNQWGKAIEKYSQAERLDPDDVWLTYHYALALNHVGNAKKANELFQKLLSKQKKEPTQAYAYALYLSSIEKLQQALNQLHSIPQKLWNEGMRQLAQRITAELILQHAQQLRDSGDTQGATAYLMQQAQTIPIKLTLADWAFNDAEFATALNYYQEVKTQEPLNADANLGVIESLIALGNKKKAQQLLEEQQTMKLTFNSNMQRRLANAWNAVGNSQKALAIFNRIKRENANAAPSQDSALIFRDAARLETQLRMPKLAQEDYKKAMVESEITPIWPANNDYYTLLTRNHTGDDWLKRSIRAEAGSLYQQRETRITVDQDYWRLTGTAGTSDMRAEDTITQADWGYANGRAFLRTDAVSISAGSFSTIDGVYFSDFGTCNINGCTTDIAQRANGLSWDGGWQNPVWGFDVGETPIGFPVTNFIGGINYSGEIRHIGWTITASQRPMTNSLLSFAGAKDPNTGIVWGGVVATGLTLSLSYDRGEANGFWANIIGSELTGKNVESNQRILLMDGYYYKLINEDNRRFIVGLTNMVWHYDKNLYGFNLGQGGYYSPDFYLSFTVPIDYRRRTANWSYELGGTITWSYATTKNIQNFPLPNLIPNFDNTQNSLQTGGNSTGYGYSILALLERRLGSHFIVGGLVDIQQSTDYTPSHVSLFLRYSFEGWQGDMDMPIIPLVPYSNFR</sequence>
<comment type="function">
    <text evidence="1">Required for maximal bacterial cellulose synthesis.</text>
</comment>
<keyword evidence="6" id="KW-0135">Cellulose biosynthesis</keyword>
<dbReference type="Gene3D" id="1.25.40.10">
    <property type="entry name" value="Tetratricopeptide repeat domain"/>
    <property type="match status" value="3"/>
</dbReference>
<dbReference type="PATRIC" id="fig|947033.5.peg.3544"/>
<dbReference type="AlphaFoldDB" id="A0A0W0ZDG6"/>
<feature type="repeat" description="TPR" evidence="7">
    <location>
        <begin position="309"/>
        <end position="342"/>
    </location>
</feature>
<keyword evidence="5 7" id="KW-0802">TPR repeat</keyword>
<dbReference type="OrthoDB" id="174989at2"/>
<keyword evidence="11" id="KW-1185">Reference proteome</keyword>
<evidence type="ECO:0000256" key="6">
    <source>
        <dbReference type="ARBA" id="ARBA00022916"/>
    </source>
</evidence>
<dbReference type="PROSITE" id="PS50005">
    <property type="entry name" value="TPR"/>
    <property type="match status" value="2"/>
</dbReference>
<dbReference type="GO" id="GO:0019867">
    <property type="term" value="C:outer membrane"/>
    <property type="evidence" value="ECO:0007669"/>
    <property type="project" value="InterPro"/>
</dbReference>
<dbReference type="SMART" id="SM00028">
    <property type="entry name" value="TPR"/>
    <property type="match status" value="4"/>
</dbReference>
<dbReference type="PANTHER" id="PTHR12558">
    <property type="entry name" value="CELL DIVISION CYCLE 16,23,27"/>
    <property type="match status" value="1"/>
</dbReference>
<organism evidence="10 11">
    <name type="scientific">Legionella steelei</name>
    <dbReference type="NCBI Taxonomy" id="947033"/>
    <lineage>
        <taxon>Bacteria</taxon>
        <taxon>Pseudomonadati</taxon>
        <taxon>Pseudomonadota</taxon>
        <taxon>Gammaproteobacteria</taxon>
        <taxon>Legionellales</taxon>
        <taxon>Legionellaceae</taxon>
        <taxon>Legionella</taxon>
    </lineage>
</organism>
<evidence type="ECO:0000256" key="5">
    <source>
        <dbReference type="ARBA" id="ARBA00022803"/>
    </source>
</evidence>
<evidence type="ECO:0000256" key="2">
    <source>
        <dbReference type="ARBA" id="ARBA00005186"/>
    </source>
</evidence>
<dbReference type="EMBL" id="LNYY01000021">
    <property type="protein sequence ID" value="KTD67127.1"/>
    <property type="molecule type" value="Genomic_DNA"/>
</dbReference>
<dbReference type="InterPro" id="IPR011990">
    <property type="entry name" value="TPR-like_helical_dom_sf"/>
</dbReference>
<dbReference type="SUPFAM" id="SSF48452">
    <property type="entry name" value="TPR-like"/>
    <property type="match status" value="2"/>
</dbReference>
<evidence type="ECO:0000256" key="7">
    <source>
        <dbReference type="PROSITE-ProRule" id="PRU00339"/>
    </source>
</evidence>
<dbReference type="GO" id="GO:0030244">
    <property type="term" value="P:cellulose biosynthetic process"/>
    <property type="evidence" value="ECO:0007669"/>
    <property type="project" value="UniProtKB-KW"/>
</dbReference>
<evidence type="ECO:0000256" key="4">
    <source>
        <dbReference type="ARBA" id="ARBA00022737"/>
    </source>
</evidence>
<comment type="caution">
    <text evidence="10">The sequence shown here is derived from an EMBL/GenBank/DDBJ whole genome shotgun (WGS) entry which is preliminary data.</text>
</comment>
<name>A0A0W0ZDG6_9GAMM</name>
<feature type="chain" id="PRO_5006918536" evidence="8">
    <location>
        <begin position="21"/>
        <end position="1002"/>
    </location>
</feature>
<evidence type="ECO:0000259" key="9">
    <source>
        <dbReference type="Pfam" id="PF05420"/>
    </source>
</evidence>
<dbReference type="Pfam" id="PF13432">
    <property type="entry name" value="TPR_16"/>
    <property type="match status" value="1"/>
</dbReference>
<keyword evidence="3 8" id="KW-0732">Signal</keyword>
<dbReference type="InterPro" id="IPR019734">
    <property type="entry name" value="TPR_rpt"/>
</dbReference>